<proteinExistence type="predicted"/>
<dbReference type="RefSeq" id="WP_050875065.1">
    <property type="nucleotide sequence ID" value="NZ_CABMMF010000069.1"/>
</dbReference>
<sequence length="144" mass="16995">MFGIFPGDIPIKEYDEIVLPSSIMIDEFKESFNLPLAYWSVENYKASWRESIEFGLQNCNYAALAVSMYEPDYTNFVFTWVLYFEGKDIFVQNKILFLDECPGFMPDKINDYVQKRETHDEDGRKISEWSTDLKSVIDFYNSLK</sequence>
<name>A0AAI8ZVD4_YERFR</name>
<dbReference type="InterPro" id="IPR040509">
    <property type="entry name" value="CdiI_C"/>
</dbReference>
<dbReference type="InterPro" id="IPR053755">
    <property type="entry name" value="CDI_immunity_sf"/>
</dbReference>
<comment type="caution">
    <text evidence="2">The sequence shown here is derived from an EMBL/GenBank/DDBJ whole genome shotgun (WGS) entry which is preliminary data.</text>
</comment>
<dbReference type="CDD" id="cd20699">
    <property type="entry name" value="CdiI_ECL-like"/>
    <property type="match status" value="1"/>
</dbReference>
<feature type="domain" description="CdiI C-terminal" evidence="1">
    <location>
        <begin position="35"/>
        <end position="139"/>
    </location>
</feature>
<organism evidence="2 3">
    <name type="scientific">Yersinia frederiksenii</name>
    <dbReference type="NCBI Taxonomy" id="29484"/>
    <lineage>
        <taxon>Bacteria</taxon>
        <taxon>Pseudomonadati</taxon>
        <taxon>Pseudomonadota</taxon>
        <taxon>Gammaproteobacteria</taxon>
        <taxon>Enterobacterales</taxon>
        <taxon>Yersiniaceae</taxon>
        <taxon>Yersinia</taxon>
    </lineage>
</organism>
<dbReference type="Pfam" id="PF18228">
    <property type="entry name" value="CdiI_N"/>
    <property type="match status" value="1"/>
</dbReference>
<gene>
    <name evidence="2" type="ORF">ERS008524_04505</name>
</gene>
<evidence type="ECO:0000313" key="2">
    <source>
        <dbReference type="EMBL" id="CFR16771.1"/>
    </source>
</evidence>
<accession>A0AAI8ZVD4</accession>
<dbReference type="Gene3D" id="3.30.2450.20">
    <property type="match status" value="1"/>
</dbReference>
<protein>
    <recommendedName>
        <fullName evidence="1">CdiI C-terminal domain-containing protein</fullName>
    </recommendedName>
</protein>
<evidence type="ECO:0000313" key="3">
    <source>
        <dbReference type="Proteomes" id="UP000046784"/>
    </source>
</evidence>
<reference evidence="2 3" key="1">
    <citation type="submission" date="2015-03" db="EMBL/GenBank/DDBJ databases">
        <authorList>
            <consortium name="Pathogen Informatics"/>
            <person name="Murphy D."/>
        </authorList>
    </citation>
    <scope>NUCLEOTIDE SEQUENCE [LARGE SCALE GENOMIC DNA]</scope>
    <source>
        <strain evidence="2 3">3400/83</strain>
    </source>
</reference>
<dbReference type="EMBL" id="CGCB01000069">
    <property type="protein sequence ID" value="CFR16771.1"/>
    <property type="molecule type" value="Genomic_DNA"/>
</dbReference>
<evidence type="ECO:0000259" key="1">
    <source>
        <dbReference type="Pfam" id="PF18228"/>
    </source>
</evidence>
<dbReference type="AlphaFoldDB" id="A0AAI8ZVD4"/>
<dbReference type="Proteomes" id="UP000046784">
    <property type="component" value="Unassembled WGS sequence"/>
</dbReference>